<dbReference type="STRING" id="156892.BM477_06160"/>
<dbReference type="Gene3D" id="3.30.160.70">
    <property type="entry name" value="Methylated DNA-protein cysteine methyltransferase domain"/>
    <property type="match status" value="1"/>
</dbReference>
<sequence length="186" mass="20182">MTKTIKVTYLQTVIGELVLGALGDDLCLLDYRYRKTRESVDLRLQLRLKAEFAERPSDVTAAAQRQVEEYLAGQRREFTIPYLTAGTAFQQDVWEQIALVPYGQTISYLELATRVGNPKAVRAAASATGANALALLLPCHRIIGSGGSLGGYAGGLETKRHLLRLEGRGGAAEESPACTQSAQPLF</sequence>
<dbReference type="CDD" id="cd06445">
    <property type="entry name" value="ATase"/>
    <property type="match status" value="1"/>
</dbReference>
<evidence type="ECO:0000256" key="1">
    <source>
        <dbReference type="ARBA" id="ARBA00001286"/>
    </source>
</evidence>
<organism evidence="10 11">
    <name type="scientific">Boudabousia marimammalium</name>
    <dbReference type="NCBI Taxonomy" id="156892"/>
    <lineage>
        <taxon>Bacteria</taxon>
        <taxon>Bacillati</taxon>
        <taxon>Actinomycetota</taxon>
        <taxon>Actinomycetes</taxon>
        <taxon>Actinomycetales</taxon>
        <taxon>Actinomycetaceae</taxon>
        <taxon>Boudabousia</taxon>
    </lineage>
</organism>
<dbReference type="GO" id="GO:0032259">
    <property type="term" value="P:methylation"/>
    <property type="evidence" value="ECO:0007669"/>
    <property type="project" value="UniProtKB-KW"/>
</dbReference>
<protein>
    <recommendedName>
        <fullName evidence="3">methylated-DNA--[protein]-cysteine S-methyltransferase</fullName>
        <ecNumber evidence="3">2.1.1.63</ecNumber>
    </recommendedName>
</protein>
<evidence type="ECO:0000256" key="4">
    <source>
        <dbReference type="ARBA" id="ARBA00022603"/>
    </source>
</evidence>
<keyword evidence="7" id="KW-0234">DNA repair</keyword>
<gene>
    <name evidence="10" type="ORF">BM477_06160</name>
</gene>
<dbReference type="Proteomes" id="UP000186465">
    <property type="component" value="Unassembled WGS sequence"/>
</dbReference>
<evidence type="ECO:0000259" key="9">
    <source>
        <dbReference type="Pfam" id="PF01035"/>
    </source>
</evidence>
<dbReference type="RefSeq" id="WP_075361817.1">
    <property type="nucleotide sequence ID" value="NZ_MPDM01000006.1"/>
</dbReference>
<feature type="domain" description="Methylated-DNA-[protein]-cysteine S-methyltransferase DNA binding" evidence="9">
    <location>
        <begin position="88"/>
        <end position="167"/>
    </location>
</feature>
<comment type="catalytic activity">
    <reaction evidence="1">
        <text>a 4-O-methyl-thymidine in DNA + L-cysteinyl-[protein] = a thymidine in DNA + S-methyl-L-cysteinyl-[protein]</text>
        <dbReference type="Rhea" id="RHEA:53428"/>
        <dbReference type="Rhea" id="RHEA-COMP:10131"/>
        <dbReference type="Rhea" id="RHEA-COMP:10132"/>
        <dbReference type="Rhea" id="RHEA-COMP:13555"/>
        <dbReference type="Rhea" id="RHEA-COMP:13556"/>
        <dbReference type="ChEBI" id="CHEBI:29950"/>
        <dbReference type="ChEBI" id="CHEBI:82612"/>
        <dbReference type="ChEBI" id="CHEBI:137386"/>
        <dbReference type="ChEBI" id="CHEBI:137387"/>
        <dbReference type="EC" id="2.1.1.63"/>
    </reaction>
</comment>
<dbReference type="NCBIfam" id="TIGR00589">
    <property type="entry name" value="ogt"/>
    <property type="match status" value="1"/>
</dbReference>
<dbReference type="PANTHER" id="PTHR10815:SF5">
    <property type="entry name" value="METHYLATED-DNA--PROTEIN-CYSTEINE METHYLTRANSFERASE"/>
    <property type="match status" value="1"/>
</dbReference>
<dbReference type="InterPro" id="IPR036631">
    <property type="entry name" value="MGMT_N_sf"/>
</dbReference>
<proteinExistence type="inferred from homology"/>
<dbReference type="OrthoDB" id="9811249at2"/>
<comment type="caution">
    <text evidence="10">The sequence shown here is derived from an EMBL/GenBank/DDBJ whole genome shotgun (WGS) entry which is preliminary data.</text>
</comment>
<dbReference type="InterPro" id="IPR014048">
    <property type="entry name" value="MethylDNA_cys_MeTrfase_DNA-bd"/>
</dbReference>
<comment type="catalytic activity">
    <reaction evidence="8">
        <text>a 6-O-methyl-2'-deoxyguanosine in DNA + L-cysteinyl-[protein] = S-methyl-L-cysteinyl-[protein] + a 2'-deoxyguanosine in DNA</text>
        <dbReference type="Rhea" id="RHEA:24000"/>
        <dbReference type="Rhea" id="RHEA-COMP:10131"/>
        <dbReference type="Rhea" id="RHEA-COMP:10132"/>
        <dbReference type="Rhea" id="RHEA-COMP:11367"/>
        <dbReference type="Rhea" id="RHEA-COMP:11368"/>
        <dbReference type="ChEBI" id="CHEBI:29950"/>
        <dbReference type="ChEBI" id="CHEBI:82612"/>
        <dbReference type="ChEBI" id="CHEBI:85445"/>
        <dbReference type="ChEBI" id="CHEBI:85448"/>
        <dbReference type="EC" id="2.1.1.63"/>
    </reaction>
</comment>
<evidence type="ECO:0000256" key="3">
    <source>
        <dbReference type="ARBA" id="ARBA00011918"/>
    </source>
</evidence>
<dbReference type="InterPro" id="IPR036388">
    <property type="entry name" value="WH-like_DNA-bd_sf"/>
</dbReference>
<reference evidence="11" key="1">
    <citation type="submission" date="2016-11" db="EMBL/GenBank/DDBJ databases">
        <title>Actinomyces gypaetusis sp. nov. isolated from Gypaetus barbatus in Qinghai Tibet Plateau China.</title>
        <authorList>
            <person name="Meng X."/>
        </authorList>
    </citation>
    <scope>NUCLEOTIDE SEQUENCE [LARGE SCALE GENOMIC DNA]</scope>
    <source>
        <strain evidence="11">DSM 15383</strain>
    </source>
</reference>
<keyword evidence="11" id="KW-1185">Reference proteome</keyword>
<dbReference type="InterPro" id="IPR036217">
    <property type="entry name" value="MethylDNA_cys_MeTrfase_DNAb"/>
</dbReference>
<evidence type="ECO:0000313" key="11">
    <source>
        <dbReference type="Proteomes" id="UP000186465"/>
    </source>
</evidence>
<evidence type="ECO:0000256" key="8">
    <source>
        <dbReference type="ARBA" id="ARBA00049348"/>
    </source>
</evidence>
<dbReference type="InterPro" id="IPR001497">
    <property type="entry name" value="MethylDNA_cys_MeTrfase_AS"/>
</dbReference>
<keyword evidence="5 10" id="KW-0808">Transferase</keyword>
<dbReference type="Pfam" id="PF01035">
    <property type="entry name" value="DNA_binding_1"/>
    <property type="match status" value="1"/>
</dbReference>
<keyword evidence="6" id="KW-0227">DNA damage</keyword>
<dbReference type="SUPFAM" id="SSF46767">
    <property type="entry name" value="Methylated DNA-protein cysteine methyltransferase, C-terminal domain"/>
    <property type="match status" value="1"/>
</dbReference>
<dbReference type="EC" id="2.1.1.63" evidence="3"/>
<dbReference type="PROSITE" id="PS00374">
    <property type="entry name" value="MGMT"/>
    <property type="match status" value="1"/>
</dbReference>
<evidence type="ECO:0000256" key="2">
    <source>
        <dbReference type="ARBA" id="ARBA00008711"/>
    </source>
</evidence>
<dbReference type="PANTHER" id="PTHR10815">
    <property type="entry name" value="METHYLATED-DNA--PROTEIN-CYSTEINE METHYLTRANSFERASE"/>
    <property type="match status" value="1"/>
</dbReference>
<dbReference type="AlphaFoldDB" id="A0A1Q5PLX6"/>
<dbReference type="Gene3D" id="1.10.10.10">
    <property type="entry name" value="Winged helix-like DNA-binding domain superfamily/Winged helix DNA-binding domain"/>
    <property type="match status" value="1"/>
</dbReference>
<dbReference type="EMBL" id="MPDM01000006">
    <property type="protein sequence ID" value="OKL48049.1"/>
    <property type="molecule type" value="Genomic_DNA"/>
</dbReference>
<name>A0A1Q5PLX6_9ACTO</name>
<keyword evidence="4 10" id="KW-0489">Methyltransferase</keyword>
<evidence type="ECO:0000256" key="7">
    <source>
        <dbReference type="ARBA" id="ARBA00023204"/>
    </source>
</evidence>
<comment type="similarity">
    <text evidence="2">Belongs to the MGMT family.</text>
</comment>
<dbReference type="SUPFAM" id="SSF53155">
    <property type="entry name" value="Methylated DNA-protein cysteine methyltransferase domain"/>
    <property type="match status" value="1"/>
</dbReference>
<dbReference type="GO" id="GO:0003908">
    <property type="term" value="F:methylated-DNA-[protein]-cysteine S-methyltransferase activity"/>
    <property type="evidence" value="ECO:0007669"/>
    <property type="project" value="UniProtKB-EC"/>
</dbReference>
<accession>A0A1Q5PLX6</accession>
<dbReference type="FunFam" id="1.10.10.10:FF:000214">
    <property type="entry name" value="Methylated-DNA--protein-cysteine methyltransferase"/>
    <property type="match status" value="1"/>
</dbReference>
<evidence type="ECO:0000256" key="5">
    <source>
        <dbReference type="ARBA" id="ARBA00022679"/>
    </source>
</evidence>
<dbReference type="GO" id="GO:0006281">
    <property type="term" value="P:DNA repair"/>
    <property type="evidence" value="ECO:0007669"/>
    <property type="project" value="UniProtKB-KW"/>
</dbReference>
<evidence type="ECO:0000256" key="6">
    <source>
        <dbReference type="ARBA" id="ARBA00022763"/>
    </source>
</evidence>
<evidence type="ECO:0000313" key="10">
    <source>
        <dbReference type="EMBL" id="OKL48049.1"/>
    </source>
</evidence>